<comment type="caution">
    <text evidence="15">The sequence shown here is derived from an EMBL/GenBank/DDBJ whole genome shotgun (WGS) entry which is preliminary data.</text>
</comment>
<comment type="cofactor">
    <cofactor evidence="13">
        <name>Mg(2+)</name>
        <dbReference type="ChEBI" id="CHEBI:18420"/>
    </cofactor>
    <text evidence="13">Binds 1 Mg(2+) ion per subunit.</text>
</comment>
<dbReference type="NCBIfam" id="NF002584">
    <property type="entry name" value="PRK02234.1-5"/>
    <property type="match status" value="1"/>
</dbReference>
<evidence type="ECO:0000313" key="15">
    <source>
        <dbReference type="EMBL" id="RSU10984.1"/>
    </source>
</evidence>
<keyword evidence="10 13" id="KW-0234">DNA repair</keyword>
<dbReference type="PIRSF" id="PIRSF037785">
    <property type="entry name" value="RecU"/>
    <property type="match status" value="1"/>
</dbReference>
<dbReference type="AlphaFoldDB" id="A0A430ASF1"/>
<keyword evidence="3 13" id="KW-0540">Nuclease</keyword>
<dbReference type="GO" id="GO:0003676">
    <property type="term" value="F:nucleic acid binding"/>
    <property type="evidence" value="ECO:0007669"/>
    <property type="project" value="InterPro"/>
</dbReference>
<dbReference type="CDD" id="cd22354">
    <property type="entry name" value="RecU-like"/>
    <property type="match status" value="1"/>
</dbReference>
<dbReference type="GO" id="GO:0006281">
    <property type="term" value="P:DNA repair"/>
    <property type="evidence" value="ECO:0007669"/>
    <property type="project" value="UniProtKB-UniRule"/>
</dbReference>
<evidence type="ECO:0000256" key="6">
    <source>
        <dbReference type="ARBA" id="ARBA00022763"/>
    </source>
</evidence>
<evidence type="ECO:0000256" key="7">
    <source>
        <dbReference type="ARBA" id="ARBA00022801"/>
    </source>
</evidence>
<accession>A0A430ASF1</accession>
<feature type="binding site" evidence="13">
    <location>
        <position position="103"/>
    </location>
    <ligand>
        <name>Mg(2+)</name>
        <dbReference type="ChEBI" id="CHEBI:18420"/>
    </ligand>
</feature>
<keyword evidence="5 13" id="KW-0255">Endonuclease</keyword>
<dbReference type="GO" id="GO:0008821">
    <property type="term" value="F:crossover junction DNA endonuclease activity"/>
    <property type="evidence" value="ECO:0007669"/>
    <property type="project" value="UniProtKB-EC"/>
</dbReference>
<dbReference type="Proteomes" id="UP000286773">
    <property type="component" value="Unassembled WGS sequence"/>
</dbReference>
<keyword evidence="9 13" id="KW-0233">DNA recombination</keyword>
<comment type="function">
    <text evidence="13">Endonuclease that resolves Holliday junction intermediates in genetic recombination. Cleaves mobile four-strand junctions by introducing symmetrical nicks in paired strands. Promotes annealing of linear ssDNA with homologous dsDNA. Required for DNA repair, homologous recombination and chromosome segregation.</text>
</comment>
<dbReference type="NCBIfam" id="TIGR00648">
    <property type="entry name" value="recU"/>
    <property type="match status" value="1"/>
</dbReference>
<name>A0A430ASF1_9ENTE</name>
<evidence type="ECO:0000256" key="14">
    <source>
        <dbReference type="NCBIfam" id="TIGR00648"/>
    </source>
</evidence>
<dbReference type="GO" id="GO:0005737">
    <property type="term" value="C:cytoplasm"/>
    <property type="evidence" value="ECO:0007669"/>
    <property type="project" value="UniProtKB-SubCell"/>
</dbReference>
<proteinExistence type="inferred from homology"/>
<evidence type="ECO:0000256" key="4">
    <source>
        <dbReference type="ARBA" id="ARBA00022723"/>
    </source>
</evidence>
<dbReference type="GO" id="GO:0006310">
    <property type="term" value="P:DNA recombination"/>
    <property type="evidence" value="ECO:0007669"/>
    <property type="project" value="UniProtKB-UniRule"/>
</dbReference>
<evidence type="ECO:0000256" key="5">
    <source>
        <dbReference type="ARBA" id="ARBA00022759"/>
    </source>
</evidence>
<keyword evidence="6 13" id="KW-0227">DNA damage</keyword>
<evidence type="ECO:0000256" key="3">
    <source>
        <dbReference type="ARBA" id="ARBA00022722"/>
    </source>
</evidence>
<dbReference type="Gene3D" id="3.40.1350.10">
    <property type="match status" value="1"/>
</dbReference>
<evidence type="ECO:0000256" key="12">
    <source>
        <dbReference type="ARBA" id="ARBA00029523"/>
    </source>
</evidence>
<dbReference type="GO" id="GO:0007059">
    <property type="term" value="P:chromosome segregation"/>
    <property type="evidence" value="ECO:0007669"/>
    <property type="project" value="UniProtKB-UniRule"/>
</dbReference>
<dbReference type="SUPFAM" id="SSF52980">
    <property type="entry name" value="Restriction endonuclease-like"/>
    <property type="match status" value="1"/>
</dbReference>
<protein>
    <recommendedName>
        <fullName evidence="12 13">Holliday junction resolvase RecU</fullName>
        <ecNumber evidence="13 14">3.1.21.10</ecNumber>
    </recommendedName>
    <alternativeName>
        <fullName evidence="13">Recombination protein U homolog</fullName>
    </alternativeName>
</protein>
<keyword evidence="16" id="KW-1185">Reference proteome</keyword>
<comment type="catalytic activity">
    <reaction evidence="13">
        <text>Endonucleolytic cleavage at a junction such as a reciprocal single-stranded crossover between two homologous DNA duplexes (Holliday junction).</text>
        <dbReference type="EC" id="3.1.21.10"/>
    </reaction>
</comment>
<dbReference type="OrthoDB" id="9783592at2"/>
<evidence type="ECO:0000256" key="8">
    <source>
        <dbReference type="ARBA" id="ARBA00022842"/>
    </source>
</evidence>
<sequence length="202" mass="23156">MNYPIGTAAGRFTGDPRKKNTRILKKKTEFGNRGMSFEEDINQTNQYYLAKSIAVIHKKPTPIQVVSVDYPKRSAAVITEAYYKEASTTDYNGVYQGRYIDFEAKETKNTTSFPLRNFHQHQIDHMKQCLSQNGVVFVLLWFSSLKRCFLLPAEDVIDCWDKHLQNSRKSIPLTLIESAGYEISLGIAPRIPYLAVLDEHML</sequence>
<gene>
    <name evidence="13 15" type="primary">recU</name>
    <name evidence="15" type="ORF">CBF27_09490</name>
</gene>
<evidence type="ECO:0000256" key="13">
    <source>
        <dbReference type="HAMAP-Rule" id="MF_00130"/>
    </source>
</evidence>
<comment type="similarity">
    <text evidence="11 13">Belongs to the RecU family.</text>
</comment>
<feature type="site" description="Transition state stabilizer" evidence="13">
    <location>
        <position position="105"/>
    </location>
</feature>
<keyword evidence="7 13" id="KW-0378">Hydrolase</keyword>
<dbReference type="HAMAP" id="MF_00130">
    <property type="entry name" value="RecU"/>
    <property type="match status" value="1"/>
</dbReference>
<evidence type="ECO:0000256" key="2">
    <source>
        <dbReference type="ARBA" id="ARBA00022490"/>
    </source>
</evidence>
<dbReference type="InterPro" id="IPR004612">
    <property type="entry name" value="Resolv_RecU"/>
</dbReference>
<reference evidence="15 16" key="1">
    <citation type="submission" date="2017-05" db="EMBL/GenBank/DDBJ databases">
        <title>Vagococcus spp. assemblies.</title>
        <authorList>
            <person name="Gulvik C.A."/>
        </authorList>
    </citation>
    <scope>NUCLEOTIDE SEQUENCE [LARGE SCALE GENOMIC DNA]</scope>
    <source>
        <strain evidence="15 16">LMG 24798</strain>
    </source>
</reference>
<feature type="binding site" evidence="13">
    <location>
        <position position="90"/>
    </location>
    <ligand>
        <name>Mg(2+)</name>
        <dbReference type="ChEBI" id="CHEBI:18420"/>
    </ligand>
</feature>
<dbReference type="GO" id="GO:0000287">
    <property type="term" value="F:magnesium ion binding"/>
    <property type="evidence" value="ECO:0007669"/>
    <property type="project" value="UniProtKB-UniRule"/>
</dbReference>
<keyword evidence="2 13" id="KW-0963">Cytoplasm</keyword>
<keyword evidence="8 13" id="KW-0460">Magnesium</keyword>
<evidence type="ECO:0000256" key="1">
    <source>
        <dbReference type="ARBA" id="ARBA00004496"/>
    </source>
</evidence>
<dbReference type="InterPro" id="IPR011856">
    <property type="entry name" value="tRNA_endonuc-like_dom_sf"/>
</dbReference>
<evidence type="ECO:0000256" key="9">
    <source>
        <dbReference type="ARBA" id="ARBA00023172"/>
    </source>
</evidence>
<evidence type="ECO:0000256" key="11">
    <source>
        <dbReference type="ARBA" id="ARBA00023447"/>
    </source>
</evidence>
<dbReference type="InterPro" id="IPR011335">
    <property type="entry name" value="Restrct_endonuc-II-like"/>
</dbReference>
<keyword evidence="4 13" id="KW-0479">Metal-binding</keyword>
<dbReference type="Pfam" id="PF03838">
    <property type="entry name" value="RecU"/>
    <property type="match status" value="1"/>
</dbReference>
<evidence type="ECO:0000256" key="10">
    <source>
        <dbReference type="ARBA" id="ARBA00023204"/>
    </source>
</evidence>
<organism evidence="15 16">
    <name type="scientific">Vagococcus acidifermentans</name>
    <dbReference type="NCBI Taxonomy" id="564710"/>
    <lineage>
        <taxon>Bacteria</taxon>
        <taxon>Bacillati</taxon>
        <taxon>Bacillota</taxon>
        <taxon>Bacilli</taxon>
        <taxon>Lactobacillales</taxon>
        <taxon>Enterococcaceae</taxon>
        <taxon>Vagococcus</taxon>
    </lineage>
</organism>
<feature type="binding site" evidence="13">
    <location>
        <position position="122"/>
    </location>
    <ligand>
        <name>Mg(2+)</name>
        <dbReference type="ChEBI" id="CHEBI:18420"/>
    </ligand>
</feature>
<evidence type="ECO:0000313" key="16">
    <source>
        <dbReference type="Proteomes" id="UP000286773"/>
    </source>
</evidence>
<feature type="binding site" evidence="13">
    <location>
        <position position="88"/>
    </location>
    <ligand>
        <name>Mg(2+)</name>
        <dbReference type="ChEBI" id="CHEBI:18420"/>
    </ligand>
</feature>
<dbReference type="EMBL" id="NGKC01000010">
    <property type="protein sequence ID" value="RSU10984.1"/>
    <property type="molecule type" value="Genomic_DNA"/>
</dbReference>
<comment type="subcellular location">
    <subcellularLocation>
        <location evidence="1 13">Cytoplasm</location>
    </subcellularLocation>
</comment>
<dbReference type="EC" id="3.1.21.10" evidence="13 14"/>